<dbReference type="Proteomes" id="UP000244896">
    <property type="component" value="Chromosome"/>
</dbReference>
<dbReference type="RefSeq" id="WP_108825745.1">
    <property type="nucleotide sequence ID" value="NZ_CP023004.1"/>
</dbReference>
<gene>
    <name evidence="1" type="ORF">CKA38_12325</name>
</gene>
<keyword evidence="2" id="KW-1185">Reference proteome</keyword>
<dbReference type="KEGG" id="elut:CKA38_12325"/>
<evidence type="ECO:0000313" key="1">
    <source>
        <dbReference type="EMBL" id="AWI09931.1"/>
    </source>
</evidence>
<name>A0A2U8E503_9BACT</name>
<protein>
    <submittedName>
        <fullName evidence="1">Uncharacterized protein</fullName>
    </submittedName>
</protein>
<proteinExistence type="predicted"/>
<organism evidence="1 2">
    <name type="scientific">Ereboglobus luteus</name>
    <dbReference type="NCBI Taxonomy" id="1796921"/>
    <lineage>
        <taxon>Bacteria</taxon>
        <taxon>Pseudomonadati</taxon>
        <taxon>Verrucomicrobiota</taxon>
        <taxon>Opitutia</taxon>
        <taxon>Opitutales</taxon>
        <taxon>Opitutaceae</taxon>
        <taxon>Ereboglobus</taxon>
    </lineage>
</organism>
<sequence>MTPVFKNDFWALARENKGYYGWARKVRWQLHRALPRRYWQNCPICGEAVDSIELVQRLFENGLGLHPLLDIAFEAFARAEVRLGLRFVPQKSHEERLTGHLISELEAAIQMSSELFTREAVTRYNEPLHIDFVYSDLSRGGHLEKMTGGDFGLILVVDLPDRPKITRYAAFQSKRLNGSGSTSLNKLQFDTLTKNFGNASTYLFYDCDFSTLGPPMVMRATNFESLRNSKESTESFATNQSGVFDQGLPLSLWLLTELGTAKAGESARDFQSAMEIFTQFDHTNKECSLSRLAMVSIGRKFTVTPDTELGLRVNL</sequence>
<reference evidence="1 2" key="1">
    <citation type="journal article" date="2018" name="Syst. Appl. Microbiol.">
        <title>Ereboglobus luteus gen. nov. sp. nov. from cockroach guts, and new insights into the oxygen relationship of the genera Opitutus and Didymococcus (Verrucomicrobia: Opitutaceae).</title>
        <authorList>
            <person name="Tegtmeier D."/>
            <person name="Belitz A."/>
            <person name="Radek R."/>
            <person name="Heimerl T."/>
            <person name="Brune A."/>
        </authorList>
    </citation>
    <scope>NUCLEOTIDE SEQUENCE [LARGE SCALE GENOMIC DNA]</scope>
    <source>
        <strain evidence="1 2">Ho45</strain>
    </source>
</reference>
<evidence type="ECO:0000313" key="2">
    <source>
        <dbReference type="Proteomes" id="UP000244896"/>
    </source>
</evidence>
<dbReference type="OrthoDB" id="9872142at2"/>
<dbReference type="EMBL" id="CP023004">
    <property type="protein sequence ID" value="AWI09931.1"/>
    <property type="molecule type" value="Genomic_DNA"/>
</dbReference>
<dbReference type="AlphaFoldDB" id="A0A2U8E503"/>
<accession>A0A2U8E503</accession>